<accession>A0ABV4BQM1</accession>
<reference evidence="2 3" key="1">
    <citation type="submission" date="2024-08" db="EMBL/GenBank/DDBJ databases">
        <title>Clostridium lapicellarii sp. nov., and Clostridium renhuaiense sp. nov., two species isolated from the mud in a fermentation cellar used for producing sauce-flavour Chinese liquors.</title>
        <authorList>
            <person name="Yang F."/>
            <person name="Wang H."/>
            <person name="Chen L.Q."/>
            <person name="Zhou N."/>
            <person name="Lu J.J."/>
            <person name="Pu X.X."/>
            <person name="Wan B."/>
            <person name="Wang L."/>
            <person name="Liu S.J."/>
        </authorList>
    </citation>
    <scope>NUCLEOTIDE SEQUENCE [LARGE SCALE GENOMIC DNA]</scope>
    <source>
        <strain evidence="2 3">MT-5</strain>
    </source>
</reference>
<dbReference type="PANTHER" id="PTHR30383:SF5">
    <property type="entry name" value="SGNH HYDROLASE-TYPE ESTERASE DOMAIN-CONTAINING PROTEIN"/>
    <property type="match status" value="1"/>
</dbReference>
<evidence type="ECO:0000259" key="1">
    <source>
        <dbReference type="Pfam" id="PF13472"/>
    </source>
</evidence>
<dbReference type="InterPro" id="IPR036514">
    <property type="entry name" value="SGNH_hydro_sf"/>
</dbReference>
<dbReference type="Gene3D" id="3.40.50.1110">
    <property type="entry name" value="SGNH hydrolase"/>
    <property type="match status" value="1"/>
</dbReference>
<gene>
    <name evidence="2" type="ORF">AB8U03_12890</name>
</gene>
<proteinExistence type="predicted"/>
<dbReference type="PANTHER" id="PTHR30383">
    <property type="entry name" value="THIOESTERASE 1/PROTEASE 1/LYSOPHOSPHOLIPASE L1"/>
    <property type="match status" value="1"/>
</dbReference>
<protein>
    <submittedName>
        <fullName evidence="2">GDSL-type esterase/lipase family protein</fullName>
    </submittedName>
</protein>
<dbReference type="InterPro" id="IPR051532">
    <property type="entry name" value="Ester_Hydrolysis_Enzymes"/>
</dbReference>
<dbReference type="SUPFAM" id="SSF52266">
    <property type="entry name" value="SGNH hydrolase"/>
    <property type="match status" value="1"/>
</dbReference>
<evidence type="ECO:0000313" key="2">
    <source>
        <dbReference type="EMBL" id="MEY8001071.1"/>
    </source>
</evidence>
<name>A0ABV4BQM1_9CLOT</name>
<evidence type="ECO:0000313" key="3">
    <source>
        <dbReference type="Proteomes" id="UP001564657"/>
    </source>
</evidence>
<keyword evidence="3" id="KW-1185">Reference proteome</keyword>
<dbReference type="RefSeq" id="WP_369704969.1">
    <property type="nucleotide sequence ID" value="NZ_JBGEWD010000013.1"/>
</dbReference>
<dbReference type="EMBL" id="JBGEWD010000013">
    <property type="protein sequence ID" value="MEY8001071.1"/>
    <property type="molecule type" value="Genomic_DNA"/>
</dbReference>
<organism evidence="2 3">
    <name type="scientific">Clostridium moutaii</name>
    <dbReference type="NCBI Taxonomy" id="3240932"/>
    <lineage>
        <taxon>Bacteria</taxon>
        <taxon>Bacillati</taxon>
        <taxon>Bacillota</taxon>
        <taxon>Clostridia</taxon>
        <taxon>Eubacteriales</taxon>
        <taxon>Clostridiaceae</taxon>
        <taxon>Clostridium</taxon>
    </lineage>
</organism>
<sequence>MKLVCLGDSVTYGYGVKRSETWTTTLKKKLGVEVINKGIAGDTSAGMLSRVYNDVILNNPTHTIIMGGVNDFVWNLNIDQAAANLATIAFQLMQNNIIPIFGLSIPICSEMAKEKWDFLMNICDINNKLKKLNSLLKSFCKNYNIQIIDFYSFFIKDNGEGKEKYYIDGLHLNVNGNEKMVDIIFNTDIHNIISQVK</sequence>
<dbReference type="InterPro" id="IPR013830">
    <property type="entry name" value="SGNH_hydro"/>
</dbReference>
<comment type="caution">
    <text evidence="2">The sequence shown here is derived from an EMBL/GenBank/DDBJ whole genome shotgun (WGS) entry which is preliminary data.</text>
</comment>
<dbReference type="Pfam" id="PF13472">
    <property type="entry name" value="Lipase_GDSL_2"/>
    <property type="match status" value="1"/>
</dbReference>
<dbReference type="Proteomes" id="UP001564657">
    <property type="component" value="Unassembled WGS sequence"/>
</dbReference>
<feature type="domain" description="SGNH hydrolase-type esterase" evidence="1">
    <location>
        <begin position="5"/>
        <end position="178"/>
    </location>
</feature>